<dbReference type="AlphaFoldDB" id="A0AAI8VEJ0"/>
<proteinExistence type="predicted"/>
<feature type="compositionally biased region" description="Basic residues" evidence="1">
    <location>
        <begin position="25"/>
        <end position="37"/>
    </location>
</feature>
<gene>
    <name evidence="2" type="ORF">KHLLAP_LOCUS3919</name>
</gene>
<evidence type="ECO:0000256" key="1">
    <source>
        <dbReference type="SAM" id="MobiDB-lite"/>
    </source>
</evidence>
<feature type="region of interest" description="Disordered" evidence="1">
    <location>
        <begin position="1"/>
        <end position="77"/>
    </location>
</feature>
<sequence length="276" mass="29641">MEAQTEVKNTGATPKSKSEAGIAREKRKKQNQKARRKAQAEEVAQGPANEGGRAEPQQIVKNIPAGSEVGRTGPVRRHKKARFAAPVFAADNILRVESASQWKPAALKPGKQLVEFGAAFDVNDSHLKDLASASPAFRSGLRAIYAGGDGAASRTSVTDETLRALVDARVWTNLQHIRLLGSTGGSTNGLTGLVKSPPIQSIIISAKSRDYMSGMSVLPLMQSDSRTLKYLELVNFEVDDSIEQFLPTLTKMIPGLEFVFGTGKNVAVFRNGSVVV</sequence>
<reference evidence="2" key="1">
    <citation type="submission" date="2023-10" db="EMBL/GenBank/DDBJ databases">
        <authorList>
            <person name="Hackl T."/>
        </authorList>
    </citation>
    <scope>NUCLEOTIDE SEQUENCE</scope>
</reference>
<comment type="caution">
    <text evidence="2">The sequence shown here is derived from an EMBL/GenBank/DDBJ whole genome shotgun (WGS) entry which is preliminary data.</text>
</comment>
<keyword evidence="3" id="KW-1185">Reference proteome</keyword>
<feature type="compositionally biased region" description="Polar residues" evidence="1">
    <location>
        <begin position="1"/>
        <end position="15"/>
    </location>
</feature>
<evidence type="ECO:0000313" key="3">
    <source>
        <dbReference type="Proteomes" id="UP001295740"/>
    </source>
</evidence>
<dbReference type="EMBL" id="CAUWAG010000006">
    <property type="protein sequence ID" value="CAJ2503451.1"/>
    <property type="molecule type" value="Genomic_DNA"/>
</dbReference>
<protein>
    <submittedName>
        <fullName evidence="2">Uu.00g108450.m01.CDS01</fullName>
    </submittedName>
</protein>
<accession>A0AAI8VEJ0</accession>
<dbReference type="Proteomes" id="UP001295740">
    <property type="component" value="Unassembled WGS sequence"/>
</dbReference>
<organism evidence="2 3">
    <name type="scientific">Anthostomella pinea</name>
    <dbReference type="NCBI Taxonomy" id="933095"/>
    <lineage>
        <taxon>Eukaryota</taxon>
        <taxon>Fungi</taxon>
        <taxon>Dikarya</taxon>
        <taxon>Ascomycota</taxon>
        <taxon>Pezizomycotina</taxon>
        <taxon>Sordariomycetes</taxon>
        <taxon>Xylariomycetidae</taxon>
        <taxon>Xylariales</taxon>
        <taxon>Xylariaceae</taxon>
        <taxon>Anthostomella</taxon>
    </lineage>
</organism>
<name>A0AAI8VEJ0_9PEZI</name>
<evidence type="ECO:0000313" key="2">
    <source>
        <dbReference type="EMBL" id="CAJ2503451.1"/>
    </source>
</evidence>